<comment type="caution">
    <text evidence="1">The sequence shown here is derived from an EMBL/GenBank/DDBJ whole genome shotgun (WGS) entry which is preliminary data.</text>
</comment>
<evidence type="ECO:0000313" key="2">
    <source>
        <dbReference type="Proteomes" id="UP001595533"/>
    </source>
</evidence>
<dbReference type="EMBL" id="JBHRTS010000003">
    <property type="protein sequence ID" value="MFC3193976.1"/>
    <property type="molecule type" value="Genomic_DNA"/>
</dbReference>
<dbReference type="SUPFAM" id="SSF48613">
    <property type="entry name" value="Heme oxygenase-like"/>
    <property type="match status" value="1"/>
</dbReference>
<sequence length="224" mass="24972">MQQTLARQKPTPFETLCAATVAEQQALYDIPVISQAIQGNIKLTTYVAFLTQAYHHVKHTVPLLMLTGSRISHQDEWLRTAMAEYIDEELGHEQWILNDIKACGGDPEQVAASEPAFATELMVAYTYDAINRISPLTFLGLVHVLEGTSVALATQAAKAIKSSLALPNKAFSYLISHGDLDQGHTQFFEELINKMTQQQLAVVIKACKRFYRLYADIFRSLPTS</sequence>
<dbReference type="Proteomes" id="UP001595533">
    <property type="component" value="Unassembled WGS sequence"/>
</dbReference>
<dbReference type="Gene3D" id="1.20.910.10">
    <property type="entry name" value="Heme oxygenase-like"/>
    <property type="match status" value="1"/>
</dbReference>
<protein>
    <submittedName>
        <fullName evidence="1">TenA family transcriptional regulator</fullName>
    </submittedName>
</protein>
<gene>
    <name evidence="1" type="ORF">ACFODZ_06965</name>
</gene>
<dbReference type="SMART" id="SM01236">
    <property type="entry name" value="Haem_oxygenase_2"/>
    <property type="match status" value="1"/>
</dbReference>
<dbReference type="Pfam" id="PF14518">
    <property type="entry name" value="Haem_oxygenas_2"/>
    <property type="match status" value="1"/>
</dbReference>
<name>A0ABV7JBF4_9GAMM</name>
<proteinExistence type="predicted"/>
<accession>A0ABV7JBF4</accession>
<dbReference type="RefSeq" id="WP_077412149.1">
    <property type="nucleotide sequence ID" value="NZ_JBHRTS010000003.1"/>
</dbReference>
<organism evidence="1 2">
    <name type="scientific">Marinicella sediminis</name>
    <dbReference type="NCBI Taxonomy" id="1792834"/>
    <lineage>
        <taxon>Bacteria</taxon>
        <taxon>Pseudomonadati</taxon>
        <taxon>Pseudomonadota</taxon>
        <taxon>Gammaproteobacteria</taxon>
        <taxon>Lysobacterales</taxon>
        <taxon>Marinicellaceae</taxon>
        <taxon>Marinicella</taxon>
    </lineage>
</organism>
<dbReference type="InterPro" id="IPR016084">
    <property type="entry name" value="Haem_Oase-like_multi-hlx"/>
</dbReference>
<keyword evidence="2" id="KW-1185">Reference proteome</keyword>
<reference evidence="2" key="1">
    <citation type="journal article" date="2019" name="Int. J. Syst. Evol. Microbiol.">
        <title>The Global Catalogue of Microorganisms (GCM) 10K type strain sequencing project: providing services to taxonomists for standard genome sequencing and annotation.</title>
        <authorList>
            <consortium name="The Broad Institute Genomics Platform"/>
            <consortium name="The Broad Institute Genome Sequencing Center for Infectious Disease"/>
            <person name="Wu L."/>
            <person name="Ma J."/>
        </authorList>
    </citation>
    <scope>NUCLEOTIDE SEQUENCE [LARGE SCALE GENOMIC DNA]</scope>
    <source>
        <strain evidence="2">KCTC 42953</strain>
    </source>
</reference>
<evidence type="ECO:0000313" key="1">
    <source>
        <dbReference type="EMBL" id="MFC3193976.1"/>
    </source>
</evidence>